<sequence length="284" mass="34167">MKSKDLLMFIHIEKSAGTSFKSILINNYFLSFLNLTAWHYWTNKDDNVLTPKEVKTILKIFPYTKAMSSHGLRPKFGYEEVLDRNINYVTLLRDPVERYMSQYYFQKNMMGIDWDFESFLEENYFNNFMVKKLVGENNLKRAKEVIDQFFFIGFVEQFDKSLILLKNKMNNSFNINYEKIRVNSNRKHDKYADGLTAEQLDAVKENNKLDMKLYNHAYNNFREEINKIANINKRESKFKNENQDYQFPSLKMKAFKMYRKIYYRNIEKLINRFYHGAPTKGVKN</sequence>
<evidence type="ECO:0000313" key="2">
    <source>
        <dbReference type="Proteomes" id="UP000774000"/>
    </source>
</evidence>
<dbReference type="GO" id="GO:0008146">
    <property type="term" value="F:sulfotransferase activity"/>
    <property type="evidence" value="ECO:0007669"/>
    <property type="project" value="InterPro"/>
</dbReference>
<protein>
    <submittedName>
        <fullName evidence="1">ABC-type antimicrobial peptide transport system permease subunit</fullName>
    </submittedName>
</protein>
<evidence type="ECO:0000313" key="1">
    <source>
        <dbReference type="EMBL" id="MBM7556944.1"/>
    </source>
</evidence>
<dbReference type="InterPro" id="IPR053259">
    <property type="entry name" value="Golvesin-related_Golgi"/>
</dbReference>
<accession>A0A939BR25</accession>
<dbReference type="AlphaFoldDB" id="A0A939BR25"/>
<gene>
    <name evidence="1" type="ORF">JOC47_001798</name>
</gene>
<dbReference type="GO" id="GO:0016020">
    <property type="term" value="C:membrane"/>
    <property type="evidence" value="ECO:0007669"/>
    <property type="project" value="InterPro"/>
</dbReference>
<dbReference type="InterPro" id="IPR005331">
    <property type="entry name" value="Sulfotransferase"/>
</dbReference>
<dbReference type="Proteomes" id="UP000774000">
    <property type="component" value="Unassembled WGS sequence"/>
</dbReference>
<reference evidence="1" key="1">
    <citation type="submission" date="2021-01" db="EMBL/GenBank/DDBJ databases">
        <title>Genomic Encyclopedia of Type Strains, Phase IV (KMG-IV): sequencing the most valuable type-strain genomes for metagenomic binning, comparative biology and taxonomic classification.</title>
        <authorList>
            <person name="Goeker M."/>
        </authorList>
    </citation>
    <scope>NUCLEOTIDE SEQUENCE</scope>
    <source>
        <strain evidence="1">DSM 23230</strain>
    </source>
</reference>
<dbReference type="RefSeq" id="WP_204701714.1">
    <property type="nucleotide sequence ID" value="NZ_JAFBDQ010000008.1"/>
</dbReference>
<dbReference type="InterPro" id="IPR027417">
    <property type="entry name" value="P-loop_NTPase"/>
</dbReference>
<dbReference type="PANTHER" id="PTHR32301:SF6">
    <property type="entry name" value="GOLVESIN-RELATED"/>
    <property type="match status" value="1"/>
</dbReference>
<comment type="caution">
    <text evidence="1">The sequence shown here is derived from an EMBL/GenBank/DDBJ whole genome shotgun (WGS) entry which is preliminary data.</text>
</comment>
<keyword evidence="2" id="KW-1185">Reference proteome</keyword>
<organism evidence="1 2">
    <name type="scientific">Halanaerobacter jeridensis</name>
    <dbReference type="NCBI Taxonomy" id="706427"/>
    <lineage>
        <taxon>Bacteria</taxon>
        <taxon>Bacillati</taxon>
        <taxon>Bacillota</taxon>
        <taxon>Clostridia</taxon>
        <taxon>Halanaerobiales</taxon>
        <taxon>Halobacteroidaceae</taxon>
        <taxon>Halanaerobacter</taxon>
    </lineage>
</organism>
<dbReference type="Gene3D" id="3.40.50.300">
    <property type="entry name" value="P-loop containing nucleotide triphosphate hydrolases"/>
    <property type="match status" value="1"/>
</dbReference>
<dbReference type="SUPFAM" id="SSF52540">
    <property type="entry name" value="P-loop containing nucleoside triphosphate hydrolases"/>
    <property type="match status" value="1"/>
</dbReference>
<name>A0A939BR25_9FIRM</name>
<proteinExistence type="predicted"/>
<dbReference type="PANTHER" id="PTHR32301">
    <property type="entry name" value="COUNTIN RECEPTOR CNR3-RELATED"/>
    <property type="match status" value="1"/>
</dbReference>
<dbReference type="Pfam" id="PF03567">
    <property type="entry name" value="Sulfotransfer_2"/>
    <property type="match status" value="1"/>
</dbReference>
<dbReference type="EMBL" id="JAFBDQ010000008">
    <property type="protein sequence ID" value="MBM7556944.1"/>
    <property type="molecule type" value="Genomic_DNA"/>
</dbReference>